<dbReference type="RefSeq" id="WP_077476770.1">
    <property type="nucleotide sequence ID" value="NZ_MLAH01000057.1"/>
</dbReference>
<feature type="domain" description="Surface lipoprotein assembly modifier C-terminal" evidence="10">
    <location>
        <begin position="194"/>
        <end position="485"/>
    </location>
</feature>
<dbReference type="GO" id="GO:0009279">
    <property type="term" value="C:cell outer membrane"/>
    <property type="evidence" value="ECO:0007669"/>
    <property type="project" value="UniProtKB-SubCell"/>
</dbReference>
<reference evidence="12 13" key="1">
    <citation type="submission" date="2016-10" db="EMBL/GenBank/DDBJ databases">
        <title>Rodentibacter gen. nov. and new species.</title>
        <authorList>
            <person name="Christensen H."/>
        </authorList>
    </citation>
    <scope>NUCLEOTIDE SEQUENCE [LARGE SCALE GENOMIC DNA]</scope>
    <source>
        <strain evidence="12 13">Ppn157</strain>
    </source>
</reference>
<dbReference type="PROSITE" id="PS50005">
    <property type="entry name" value="TPR"/>
    <property type="match status" value="1"/>
</dbReference>
<evidence type="ECO:0000313" key="13">
    <source>
        <dbReference type="Proteomes" id="UP000189549"/>
    </source>
</evidence>
<comment type="similarity">
    <text evidence="7">Belongs to the Slam family.</text>
</comment>
<evidence type="ECO:0000256" key="8">
    <source>
        <dbReference type="PROSITE-ProRule" id="PRU00339"/>
    </source>
</evidence>
<evidence type="ECO:0000256" key="1">
    <source>
        <dbReference type="ARBA" id="ARBA00004571"/>
    </source>
</evidence>
<sequence>MKKYHSILAGILFCVGGSSVLANPNTQEQDALRLWRQHSRQSAQQRQEQNIDSEQRTNEITLEGESFQVENNVESVGQALYIALSQQLWQYAEQFLVQYEKFPDRQLQLVWFAKGALAREQGDLPEAEHYYRKLLQSEPDFLRGQLDLARILFEDKKNTESTALFRQLSHQPLPDGVLLTIQDYQQALQERESWNSSLTLGYLYHKNLNQSSQRQLCLLEKEGQCLINRRSPDAVNAHGWRYDFSTQRRISLRNNHGLEFYLNGYGQFYPRHHDYNENTVKLYGGYSFRNANTEITAAPLLEYSSFGNHRYYHGWGAHLEWTQNISPRHSWNTQFEYKKLRYSQHYSVFDKADVSTLFGTWYYLLAPQTTLFAGADLSYRHTPDDTQSYRILGARLGFNHQFDFGLNTTVLALWRNYNYQGYHAALELKRQDRQQIYLAILKIPSWNFKGITPHLVLKHTRNKSNADYVYSYKQSEIQLNFEWRF</sequence>
<dbReference type="Gene3D" id="1.25.40.10">
    <property type="entry name" value="Tetratricopeptide repeat domain"/>
    <property type="match status" value="1"/>
</dbReference>
<dbReference type="Pfam" id="PF04575">
    <property type="entry name" value="SlipAM"/>
    <property type="match status" value="1"/>
</dbReference>
<evidence type="ECO:0000256" key="5">
    <source>
        <dbReference type="ARBA" id="ARBA00023136"/>
    </source>
</evidence>
<dbReference type="InterPro" id="IPR007655">
    <property type="entry name" value="Slam_C"/>
</dbReference>
<dbReference type="InterPro" id="IPR019734">
    <property type="entry name" value="TPR_rpt"/>
</dbReference>
<keyword evidence="4 9" id="KW-0732">Signal</keyword>
<keyword evidence="8" id="KW-0802">TPR repeat</keyword>
<gene>
    <name evidence="12" type="ORF">BKG93_09175</name>
</gene>
<organism evidence="12 13">
    <name type="scientific">Rodentibacter ratti</name>
    <dbReference type="NCBI Taxonomy" id="1906745"/>
    <lineage>
        <taxon>Bacteria</taxon>
        <taxon>Pseudomonadati</taxon>
        <taxon>Pseudomonadota</taxon>
        <taxon>Gammaproteobacteria</taxon>
        <taxon>Pasteurellales</taxon>
        <taxon>Pasteurellaceae</taxon>
        <taxon>Rodentibacter</taxon>
    </lineage>
</organism>
<evidence type="ECO:0000256" key="4">
    <source>
        <dbReference type="ARBA" id="ARBA00022729"/>
    </source>
</evidence>
<name>A0A1V3L2S8_9PAST</name>
<dbReference type="AlphaFoldDB" id="A0A1V3L2S8"/>
<keyword evidence="6" id="KW-0998">Cell outer membrane</keyword>
<evidence type="ECO:0000259" key="11">
    <source>
        <dbReference type="Pfam" id="PF24575"/>
    </source>
</evidence>
<dbReference type="InterPro" id="IPR011990">
    <property type="entry name" value="TPR-like_helical_dom_sf"/>
</dbReference>
<comment type="caution">
    <text evidence="12">The sequence shown here is derived from an EMBL/GenBank/DDBJ whole genome shotgun (WGS) entry which is preliminary data.</text>
</comment>
<proteinExistence type="inferred from homology"/>
<dbReference type="EMBL" id="MLAH01000057">
    <property type="protein sequence ID" value="OOF83838.1"/>
    <property type="molecule type" value="Genomic_DNA"/>
</dbReference>
<feature type="signal peptide" evidence="9">
    <location>
        <begin position="1"/>
        <end position="22"/>
    </location>
</feature>
<accession>A0A1V3L2S8</accession>
<evidence type="ECO:0000256" key="6">
    <source>
        <dbReference type="ARBA" id="ARBA00023237"/>
    </source>
</evidence>
<feature type="domain" description="Surface lipoprotein assembly modifier N-terminal TPR repeats region" evidence="11">
    <location>
        <begin position="65"/>
        <end position="163"/>
    </location>
</feature>
<dbReference type="Proteomes" id="UP000189549">
    <property type="component" value="Unassembled WGS sequence"/>
</dbReference>
<dbReference type="InterPro" id="IPR057556">
    <property type="entry name" value="TPR_Slam"/>
</dbReference>
<dbReference type="Pfam" id="PF24575">
    <property type="entry name" value="TPR_Slam"/>
    <property type="match status" value="1"/>
</dbReference>
<evidence type="ECO:0000256" key="9">
    <source>
        <dbReference type="SAM" id="SignalP"/>
    </source>
</evidence>
<dbReference type="SUPFAM" id="SSF48452">
    <property type="entry name" value="TPR-like"/>
    <property type="match status" value="2"/>
</dbReference>
<evidence type="ECO:0000259" key="10">
    <source>
        <dbReference type="Pfam" id="PF04575"/>
    </source>
</evidence>
<feature type="repeat" description="TPR" evidence="8">
    <location>
        <begin position="108"/>
        <end position="141"/>
    </location>
</feature>
<feature type="chain" id="PRO_5012844355" evidence="9">
    <location>
        <begin position="23"/>
        <end position="485"/>
    </location>
</feature>
<evidence type="ECO:0000256" key="7">
    <source>
        <dbReference type="ARBA" id="ARBA00023609"/>
    </source>
</evidence>
<evidence type="ECO:0000256" key="3">
    <source>
        <dbReference type="ARBA" id="ARBA00022692"/>
    </source>
</evidence>
<comment type="subcellular location">
    <subcellularLocation>
        <location evidence="1">Cell outer membrane</location>
        <topology evidence="1">Multi-pass membrane protein</topology>
    </subcellularLocation>
</comment>
<protein>
    <submittedName>
        <fullName evidence="12">Uncharacterized protein</fullName>
    </submittedName>
</protein>
<evidence type="ECO:0000313" key="12">
    <source>
        <dbReference type="EMBL" id="OOF83838.1"/>
    </source>
</evidence>
<keyword evidence="3" id="KW-0812">Transmembrane</keyword>
<keyword evidence="2" id="KW-1134">Transmembrane beta strand</keyword>
<keyword evidence="5" id="KW-0472">Membrane</keyword>
<evidence type="ECO:0000256" key="2">
    <source>
        <dbReference type="ARBA" id="ARBA00022452"/>
    </source>
</evidence>